<accession>A0AAN8ZY67</accession>
<keyword evidence="2" id="KW-1185">Reference proteome</keyword>
<evidence type="ECO:0000313" key="2">
    <source>
        <dbReference type="Proteomes" id="UP001381693"/>
    </source>
</evidence>
<organism evidence="1 2">
    <name type="scientific">Halocaridina rubra</name>
    <name type="common">Hawaiian red shrimp</name>
    <dbReference type="NCBI Taxonomy" id="373956"/>
    <lineage>
        <taxon>Eukaryota</taxon>
        <taxon>Metazoa</taxon>
        <taxon>Ecdysozoa</taxon>
        <taxon>Arthropoda</taxon>
        <taxon>Crustacea</taxon>
        <taxon>Multicrustacea</taxon>
        <taxon>Malacostraca</taxon>
        <taxon>Eumalacostraca</taxon>
        <taxon>Eucarida</taxon>
        <taxon>Decapoda</taxon>
        <taxon>Pleocyemata</taxon>
        <taxon>Caridea</taxon>
        <taxon>Atyoidea</taxon>
        <taxon>Atyidae</taxon>
        <taxon>Halocaridina</taxon>
    </lineage>
</organism>
<comment type="caution">
    <text evidence="1">The sequence shown here is derived from an EMBL/GenBank/DDBJ whole genome shotgun (WGS) entry which is preliminary data.</text>
</comment>
<gene>
    <name evidence="1" type="ORF">SK128_008358</name>
</gene>
<evidence type="ECO:0000313" key="1">
    <source>
        <dbReference type="EMBL" id="KAK7065185.1"/>
    </source>
</evidence>
<sequence>MILTGFFWYGFPRSKSRRFVSMSSELIHAFLWAFLDIDGLSDLHPDGYINGMRSNFNYHTFTRFFPAMKMRNRRQVSANFTDLALLANETKKVIRM</sequence>
<protein>
    <submittedName>
        <fullName evidence="1">Uncharacterized protein</fullName>
    </submittedName>
</protein>
<reference evidence="1 2" key="1">
    <citation type="submission" date="2023-11" db="EMBL/GenBank/DDBJ databases">
        <title>Halocaridina rubra genome assembly.</title>
        <authorList>
            <person name="Smith C."/>
        </authorList>
    </citation>
    <scope>NUCLEOTIDE SEQUENCE [LARGE SCALE GENOMIC DNA]</scope>
    <source>
        <strain evidence="1">EP-1</strain>
        <tissue evidence="1">Whole</tissue>
    </source>
</reference>
<dbReference type="EMBL" id="JAXCGZ010020860">
    <property type="protein sequence ID" value="KAK7065185.1"/>
    <property type="molecule type" value="Genomic_DNA"/>
</dbReference>
<proteinExistence type="predicted"/>
<dbReference type="Proteomes" id="UP001381693">
    <property type="component" value="Unassembled WGS sequence"/>
</dbReference>
<dbReference type="AlphaFoldDB" id="A0AAN8ZY67"/>
<name>A0AAN8ZY67_HALRR</name>